<dbReference type="Proteomes" id="UP000019141">
    <property type="component" value="Unassembled WGS sequence"/>
</dbReference>
<protein>
    <submittedName>
        <fullName evidence="1">Uncharacterized protein</fullName>
    </submittedName>
</protein>
<evidence type="ECO:0000313" key="1">
    <source>
        <dbReference type="EMBL" id="ETW98789.1"/>
    </source>
</evidence>
<evidence type="ECO:0000313" key="2">
    <source>
        <dbReference type="Proteomes" id="UP000019141"/>
    </source>
</evidence>
<dbReference type="AlphaFoldDB" id="W4LLM9"/>
<name>W4LLM9_ENTF1</name>
<reference evidence="1 2" key="1">
    <citation type="journal article" date="2014" name="Nature">
        <title>An environmental bacterial taxon with a large and distinct metabolic repertoire.</title>
        <authorList>
            <person name="Wilson M.C."/>
            <person name="Mori T."/>
            <person name="Ruckert C."/>
            <person name="Uria A.R."/>
            <person name="Helf M.J."/>
            <person name="Takada K."/>
            <person name="Gernert C."/>
            <person name="Steffens U.A."/>
            <person name="Heycke N."/>
            <person name="Schmitt S."/>
            <person name="Rinke C."/>
            <person name="Helfrich E.J."/>
            <person name="Brachmann A.O."/>
            <person name="Gurgui C."/>
            <person name="Wakimoto T."/>
            <person name="Kracht M."/>
            <person name="Crusemann M."/>
            <person name="Hentschel U."/>
            <person name="Abe I."/>
            <person name="Matsunaga S."/>
            <person name="Kalinowski J."/>
            <person name="Takeyama H."/>
            <person name="Piel J."/>
        </authorList>
    </citation>
    <scope>NUCLEOTIDE SEQUENCE [LARGE SCALE GENOMIC DNA]</scope>
    <source>
        <strain evidence="2">TSY1</strain>
    </source>
</reference>
<keyword evidence="2" id="KW-1185">Reference proteome</keyword>
<accession>W4LLM9</accession>
<dbReference type="HOGENOM" id="CLU_3059636_0_0_7"/>
<dbReference type="EMBL" id="AZHW01000519">
    <property type="protein sequence ID" value="ETW98789.1"/>
    <property type="molecule type" value="Genomic_DNA"/>
</dbReference>
<comment type="caution">
    <text evidence="1">The sequence shown here is derived from an EMBL/GenBank/DDBJ whole genome shotgun (WGS) entry which is preliminary data.</text>
</comment>
<proteinExistence type="predicted"/>
<sequence length="53" mass="6112">MYQLRASRRYGRYLRLTKGGLLRIDAAKRREAEQLDGKFVVHSNDDSLTPADC</sequence>
<gene>
    <name evidence="1" type="ORF">ETSY1_17395</name>
</gene>
<organism evidence="1 2">
    <name type="scientific">Entotheonella factor</name>
    <dbReference type="NCBI Taxonomy" id="1429438"/>
    <lineage>
        <taxon>Bacteria</taxon>
        <taxon>Pseudomonadati</taxon>
        <taxon>Nitrospinota/Tectimicrobiota group</taxon>
        <taxon>Candidatus Tectimicrobiota</taxon>
        <taxon>Candidatus Entotheonellia</taxon>
        <taxon>Candidatus Entotheonellales</taxon>
        <taxon>Candidatus Entotheonellaceae</taxon>
        <taxon>Candidatus Entotheonella</taxon>
    </lineage>
</organism>